<dbReference type="SMART" id="SM00245">
    <property type="entry name" value="TSPc"/>
    <property type="match status" value="1"/>
</dbReference>
<dbReference type="SMART" id="SM00228">
    <property type="entry name" value="PDZ"/>
    <property type="match status" value="1"/>
</dbReference>
<reference evidence="8 9" key="1">
    <citation type="submission" date="2018-07" db="EMBL/GenBank/DDBJ databases">
        <title>Genome sequencing of Runella.</title>
        <authorList>
            <person name="Baek M.-G."/>
            <person name="Yi H."/>
        </authorList>
    </citation>
    <scope>NUCLEOTIDE SEQUENCE [LARGE SCALE GENOMIC DNA]</scope>
    <source>
        <strain evidence="8 9">HYN0085</strain>
    </source>
</reference>
<dbReference type="Pfam" id="PF03572">
    <property type="entry name" value="Peptidase_S41"/>
    <property type="match status" value="1"/>
</dbReference>
<evidence type="ECO:0000256" key="5">
    <source>
        <dbReference type="RuleBase" id="RU004404"/>
    </source>
</evidence>
<dbReference type="InterPro" id="IPR036034">
    <property type="entry name" value="PDZ_sf"/>
</dbReference>
<dbReference type="Gene3D" id="3.90.226.10">
    <property type="entry name" value="2-enoyl-CoA Hydratase, Chain A, domain 1"/>
    <property type="match status" value="1"/>
</dbReference>
<dbReference type="InterPro" id="IPR055210">
    <property type="entry name" value="CtpA/B_N"/>
</dbReference>
<dbReference type="RefSeq" id="WP_114068478.1">
    <property type="nucleotide sequence ID" value="NZ_CP030850.1"/>
</dbReference>
<comment type="similarity">
    <text evidence="1 5">Belongs to the peptidase S41A family.</text>
</comment>
<protein>
    <submittedName>
        <fullName evidence="8">Peptidase S41</fullName>
    </submittedName>
</protein>
<keyword evidence="4 5" id="KW-0720">Serine protease</keyword>
<dbReference type="InterPro" id="IPR004447">
    <property type="entry name" value="Peptidase_S41A"/>
</dbReference>
<dbReference type="OrthoDB" id="9812068at2"/>
<evidence type="ECO:0000256" key="2">
    <source>
        <dbReference type="ARBA" id="ARBA00022670"/>
    </source>
</evidence>
<evidence type="ECO:0000313" key="8">
    <source>
        <dbReference type="EMBL" id="AXE19710.1"/>
    </source>
</evidence>
<dbReference type="GO" id="GO:0006508">
    <property type="term" value="P:proteolysis"/>
    <property type="evidence" value="ECO:0007669"/>
    <property type="project" value="UniProtKB-KW"/>
</dbReference>
<dbReference type="PANTHER" id="PTHR32060">
    <property type="entry name" value="TAIL-SPECIFIC PROTEASE"/>
    <property type="match status" value="1"/>
</dbReference>
<dbReference type="KEGG" id="run:DR864_19185"/>
<accession>A0A344TM39</accession>
<evidence type="ECO:0000256" key="1">
    <source>
        <dbReference type="ARBA" id="ARBA00009179"/>
    </source>
</evidence>
<organism evidence="8 9">
    <name type="scientific">Runella rosea</name>
    <dbReference type="NCBI Taxonomy" id="2259595"/>
    <lineage>
        <taxon>Bacteria</taxon>
        <taxon>Pseudomonadati</taxon>
        <taxon>Bacteroidota</taxon>
        <taxon>Cytophagia</taxon>
        <taxon>Cytophagales</taxon>
        <taxon>Spirosomataceae</taxon>
        <taxon>Runella</taxon>
    </lineage>
</organism>
<dbReference type="PANTHER" id="PTHR32060:SF30">
    <property type="entry name" value="CARBOXY-TERMINAL PROCESSING PROTEASE CTPA"/>
    <property type="match status" value="1"/>
</dbReference>
<dbReference type="Pfam" id="PF00595">
    <property type="entry name" value="PDZ"/>
    <property type="match status" value="1"/>
</dbReference>
<dbReference type="AlphaFoldDB" id="A0A344TM39"/>
<dbReference type="SUPFAM" id="SSF52096">
    <property type="entry name" value="ClpP/crotonase"/>
    <property type="match status" value="1"/>
</dbReference>
<dbReference type="GO" id="GO:0004175">
    <property type="term" value="F:endopeptidase activity"/>
    <property type="evidence" value="ECO:0007669"/>
    <property type="project" value="TreeGrafter"/>
</dbReference>
<gene>
    <name evidence="8" type="ORF">DR864_19185</name>
</gene>
<evidence type="ECO:0000256" key="4">
    <source>
        <dbReference type="ARBA" id="ARBA00022825"/>
    </source>
</evidence>
<dbReference type="EMBL" id="CP030850">
    <property type="protein sequence ID" value="AXE19710.1"/>
    <property type="molecule type" value="Genomic_DNA"/>
</dbReference>
<dbReference type="PROSITE" id="PS50106">
    <property type="entry name" value="PDZ"/>
    <property type="match status" value="1"/>
</dbReference>
<name>A0A344TM39_9BACT</name>
<keyword evidence="6" id="KW-0812">Transmembrane</keyword>
<dbReference type="Proteomes" id="UP000251993">
    <property type="component" value="Chromosome"/>
</dbReference>
<dbReference type="Gene3D" id="3.30.750.44">
    <property type="match status" value="1"/>
</dbReference>
<sequence length="559" mass="62921">MENPIQNDRRTVRLPILLSITLAAGVFLGATFFGGSKGITDVARGYTKFKEVLQLIDNNYVDTVNTDELVDYSITKMLEKLDPHTYYFNPKDAVAARSQLESGFDGIGIEFNLYKDTVYVVSPLVGGPSEAAGIQSGDKILKVNNEVFTGTKVDNAFIFSKLRGPRGSEVKIEILRRGVPKPLAFQLKRDRIPTYSVDASYMIDKETGYVKVTRFSESTYDEFKNAVSSLKTQGMKKLLLDLRGNPGGYMDRATNMVDELISGDKMIVYTDGKDDRYDRQTRTKNVGMFENGSVVVLIDEGSASASEIVAGALQDHDRALIVGRRSFGKGLVQMPVNLSDGSELRLTISRYFTPSGRSIQKPYTHGDVESYEKDIKNRFSHGELFIADSIKNNPKLQFRTDAGRVVYGGGGITPDVFVPRDTSMMTPYLYELFGKNIVRDYAVRYVGENKKQLEKLTFADYLKTFTPSEADMEIILRNANNDDIKFNEQEYKRSKPYIRTYLKAMIGRYAYQKRDKAGLNNEFYQVMSDLDEGYKKAVTLFDEAEKLSRTSVSLKDGKK</sequence>
<dbReference type="SUPFAM" id="SSF50156">
    <property type="entry name" value="PDZ domain-like"/>
    <property type="match status" value="1"/>
</dbReference>
<keyword evidence="9" id="KW-1185">Reference proteome</keyword>
<dbReference type="GO" id="GO:0030288">
    <property type="term" value="C:outer membrane-bounded periplasmic space"/>
    <property type="evidence" value="ECO:0007669"/>
    <property type="project" value="TreeGrafter"/>
</dbReference>
<dbReference type="CDD" id="cd07560">
    <property type="entry name" value="Peptidase_S41_CPP"/>
    <property type="match status" value="1"/>
</dbReference>
<dbReference type="InterPro" id="IPR001478">
    <property type="entry name" value="PDZ"/>
</dbReference>
<dbReference type="NCBIfam" id="TIGR00225">
    <property type="entry name" value="prc"/>
    <property type="match status" value="1"/>
</dbReference>
<dbReference type="Pfam" id="PF22694">
    <property type="entry name" value="CtpB_N-like"/>
    <property type="match status" value="1"/>
</dbReference>
<dbReference type="Gene3D" id="2.30.42.10">
    <property type="match status" value="1"/>
</dbReference>
<dbReference type="GO" id="GO:0007165">
    <property type="term" value="P:signal transduction"/>
    <property type="evidence" value="ECO:0007669"/>
    <property type="project" value="TreeGrafter"/>
</dbReference>
<keyword evidence="2 5" id="KW-0645">Protease</keyword>
<proteinExistence type="inferred from homology"/>
<evidence type="ECO:0000259" key="7">
    <source>
        <dbReference type="PROSITE" id="PS50106"/>
    </source>
</evidence>
<dbReference type="GO" id="GO:0008236">
    <property type="term" value="F:serine-type peptidase activity"/>
    <property type="evidence" value="ECO:0007669"/>
    <property type="project" value="UniProtKB-KW"/>
</dbReference>
<dbReference type="InterPro" id="IPR029045">
    <property type="entry name" value="ClpP/crotonase-like_dom_sf"/>
</dbReference>
<keyword evidence="6" id="KW-1133">Transmembrane helix</keyword>
<evidence type="ECO:0000313" key="9">
    <source>
        <dbReference type="Proteomes" id="UP000251993"/>
    </source>
</evidence>
<dbReference type="InterPro" id="IPR005151">
    <property type="entry name" value="Tail-specific_protease"/>
</dbReference>
<evidence type="ECO:0000256" key="6">
    <source>
        <dbReference type="SAM" id="Phobius"/>
    </source>
</evidence>
<evidence type="ECO:0000256" key="3">
    <source>
        <dbReference type="ARBA" id="ARBA00022801"/>
    </source>
</evidence>
<keyword evidence="3 5" id="KW-0378">Hydrolase</keyword>
<feature type="domain" description="PDZ" evidence="7">
    <location>
        <begin position="97"/>
        <end position="156"/>
    </location>
</feature>
<dbReference type="CDD" id="cd06782">
    <property type="entry name" value="cpPDZ_CPP-like"/>
    <property type="match status" value="1"/>
</dbReference>
<feature type="transmembrane region" description="Helical" evidence="6">
    <location>
        <begin position="12"/>
        <end position="34"/>
    </location>
</feature>
<keyword evidence="6" id="KW-0472">Membrane</keyword>